<reference evidence="2" key="2">
    <citation type="submission" date="2020-09" db="EMBL/GenBank/DDBJ databases">
        <authorList>
            <person name="Sun Q."/>
            <person name="Kim S."/>
        </authorList>
    </citation>
    <scope>NUCLEOTIDE SEQUENCE</scope>
    <source>
        <strain evidence="2">KCTC 23732</strain>
    </source>
</reference>
<keyword evidence="3" id="KW-1185">Reference proteome</keyword>
<dbReference type="Proteomes" id="UP000608345">
    <property type="component" value="Unassembled WGS sequence"/>
</dbReference>
<proteinExistence type="predicted"/>
<dbReference type="CDD" id="cd06587">
    <property type="entry name" value="VOC"/>
    <property type="match status" value="1"/>
</dbReference>
<dbReference type="InterPro" id="IPR050383">
    <property type="entry name" value="GlyoxalaseI/FosfomycinResist"/>
</dbReference>
<dbReference type="PANTHER" id="PTHR21366:SF30">
    <property type="entry name" value="BLL2330 PROTEIN"/>
    <property type="match status" value="1"/>
</dbReference>
<dbReference type="EMBL" id="BMYS01000008">
    <property type="protein sequence ID" value="GGW85707.1"/>
    <property type="molecule type" value="Genomic_DNA"/>
</dbReference>
<dbReference type="PROSITE" id="PS51819">
    <property type="entry name" value="VOC"/>
    <property type="match status" value="1"/>
</dbReference>
<evidence type="ECO:0000259" key="1">
    <source>
        <dbReference type="PROSITE" id="PS51819"/>
    </source>
</evidence>
<evidence type="ECO:0000313" key="3">
    <source>
        <dbReference type="Proteomes" id="UP000608345"/>
    </source>
</evidence>
<dbReference type="Gene3D" id="3.10.180.10">
    <property type="entry name" value="2,3-Dihydroxybiphenyl 1,2-Dioxygenase, domain 1"/>
    <property type="match status" value="1"/>
</dbReference>
<evidence type="ECO:0000313" key="2">
    <source>
        <dbReference type="EMBL" id="GGW85707.1"/>
    </source>
</evidence>
<accession>A0A918JLN8</accession>
<dbReference type="PANTHER" id="PTHR21366">
    <property type="entry name" value="GLYOXALASE FAMILY PROTEIN"/>
    <property type="match status" value="1"/>
</dbReference>
<protein>
    <submittedName>
        <fullName evidence="2">Glyoxalase</fullName>
    </submittedName>
</protein>
<dbReference type="InterPro" id="IPR037523">
    <property type="entry name" value="VOC_core"/>
</dbReference>
<sequence>MTLYKKLENDMQISRFEPIQRLHHFAWRCKDAEETRVFYEDILGLPLVHLIRADNVPSTGEHCPYVHLFFALEDGSSIAFFDLGDNQTALPSPNTPAWVNHLALKVGSQKSLERAKAKLEAAGVEVLGVTDHGFVHSIYFFDPNGIRLELTVDMYPDGFSEQSILQAHERLASWSREKARTHTATLGN</sequence>
<dbReference type="InterPro" id="IPR029068">
    <property type="entry name" value="Glyas_Bleomycin-R_OHBP_Dase"/>
</dbReference>
<comment type="caution">
    <text evidence="2">The sequence shown here is derived from an EMBL/GenBank/DDBJ whole genome shotgun (WGS) entry which is preliminary data.</text>
</comment>
<feature type="domain" description="VOC" evidence="1">
    <location>
        <begin position="21"/>
        <end position="153"/>
    </location>
</feature>
<gene>
    <name evidence="2" type="ORF">GCM10011450_14640</name>
</gene>
<name>A0A918JLN8_9BURK</name>
<dbReference type="InterPro" id="IPR004360">
    <property type="entry name" value="Glyas_Fos-R_dOase_dom"/>
</dbReference>
<organism evidence="2 3">
    <name type="scientific">Advenella faeciporci</name>
    <dbReference type="NCBI Taxonomy" id="797535"/>
    <lineage>
        <taxon>Bacteria</taxon>
        <taxon>Pseudomonadati</taxon>
        <taxon>Pseudomonadota</taxon>
        <taxon>Betaproteobacteria</taxon>
        <taxon>Burkholderiales</taxon>
        <taxon>Alcaligenaceae</taxon>
    </lineage>
</organism>
<dbReference type="Pfam" id="PF00903">
    <property type="entry name" value="Glyoxalase"/>
    <property type="match status" value="1"/>
</dbReference>
<dbReference type="AlphaFoldDB" id="A0A918JLN8"/>
<dbReference type="SUPFAM" id="SSF54593">
    <property type="entry name" value="Glyoxalase/Bleomycin resistance protein/Dihydroxybiphenyl dioxygenase"/>
    <property type="match status" value="1"/>
</dbReference>
<reference evidence="2" key="1">
    <citation type="journal article" date="2014" name="Int. J. Syst. Evol. Microbiol.">
        <title>Complete genome sequence of Corynebacterium casei LMG S-19264T (=DSM 44701T), isolated from a smear-ripened cheese.</title>
        <authorList>
            <consortium name="US DOE Joint Genome Institute (JGI-PGF)"/>
            <person name="Walter F."/>
            <person name="Albersmeier A."/>
            <person name="Kalinowski J."/>
            <person name="Ruckert C."/>
        </authorList>
    </citation>
    <scope>NUCLEOTIDE SEQUENCE</scope>
    <source>
        <strain evidence="2">KCTC 23732</strain>
    </source>
</reference>